<sequence length="53" mass="5574">MAASRTCAASQLLSAAIRDAADAAKLPTERGAFRKALQAFIDHKFPADAQGRS</sequence>
<evidence type="ECO:0000313" key="2">
    <source>
        <dbReference type="Proteomes" id="UP001589733"/>
    </source>
</evidence>
<protein>
    <submittedName>
        <fullName evidence="1">Uncharacterized protein</fullName>
    </submittedName>
</protein>
<accession>A0ABV6AYN3</accession>
<evidence type="ECO:0000313" key="1">
    <source>
        <dbReference type="EMBL" id="MFB9991326.1"/>
    </source>
</evidence>
<comment type="caution">
    <text evidence="1">The sequence shown here is derived from an EMBL/GenBank/DDBJ whole genome shotgun (WGS) entry which is preliminary data.</text>
</comment>
<proteinExistence type="predicted"/>
<reference evidence="1 2" key="1">
    <citation type="submission" date="2024-09" db="EMBL/GenBank/DDBJ databases">
        <authorList>
            <person name="Sun Q."/>
            <person name="Mori K."/>
        </authorList>
    </citation>
    <scope>NUCLEOTIDE SEQUENCE [LARGE SCALE GENOMIC DNA]</scope>
    <source>
        <strain evidence="1 2">JCM 13503</strain>
    </source>
</reference>
<dbReference type="EMBL" id="JBHLYR010000013">
    <property type="protein sequence ID" value="MFB9991326.1"/>
    <property type="molecule type" value="Genomic_DNA"/>
</dbReference>
<dbReference type="RefSeq" id="WP_380006137.1">
    <property type="nucleotide sequence ID" value="NZ_JBHLYR010000013.1"/>
</dbReference>
<gene>
    <name evidence="1" type="ORF">ACFFLM_04945</name>
</gene>
<name>A0ABV6AYN3_9DEIO</name>
<organism evidence="1 2">
    <name type="scientific">Deinococcus oregonensis</name>
    <dbReference type="NCBI Taxonomy" id="1805970"/>
    <lineage>
        <taxon>Bacteria</taxon>
        <taxon>Thermotogati</taxon>
        <taxon>Deinococcota</taxon>
        <taxon>Deinococci</taxon>
        <taxon>Deinococcales</taxon>
        <taxon>Deinococcaceae</taxon>
        <taxon>Deinococcus</taxon>
    </lineage>
</organism>
<keyword evidence="2" id="KW-1185">Reference proteome</keyword>
<dbReference type="Proteomes" id="UP001589733">
    <property type="component" value="Unassembled WGS sequence"/>
</dbReference>